<dbReference type="CDD" id="cd07761">
    <property type="entry name" value="CYTH-like_CthTTM-like"/>
    <property type="match status" value="1"/>
</dbReference>
<dbReference type="RefSeq" id="WP_097792385.1">
    <property type="nucleotide sequence ID" value="NZ_NOUV01000014.1"/>
</dbReference>
<evidence type="ECO:0000313" key="2">
    <source>
        <dbReference type="Proteomes" id="UP000220904"/>
    </source>
</evidence>
<proteinExistence type="predicted"/>
<dbReference type="AlphaFoldDB" id="A0A2A7B5G2"/>
<dbReference type="OrthoDB" id="9805588at2"/>
<gene>
    <name evidence="1" type="ORF">CHR60_07125</name>
</gene>
<comment type="caution">
    <text evidence="1">The sequence shown here is derived from an EMBL/GenBank/DDBJ whole genome shotgun (WGS) entry which is preliminary data.</text>
</comment>
<dbReference type="SUPFAM" id="SSF55154">
    <property type="entry name" value="CYTH-like phosphatases"/>
    <property type="match status" value="1"/>
</dbReference>
<sequence>MEIERKWMVNGWPEGAGFPEMPLQEEFAMRQGYISVRPTVRIREEARTGGSTDYILCFKSGGGLAREEIERPIDKALFDDLETKIIGRPLIPKLRRSYLLPDGLVLEVNHVDEGQPTEFWYAEVEYDSVEQARGWDPASCGLADYLNDDVTDQPGQSMGEYWVQTRL</sequence>
<protein>
    <recommendedName>
        <fullName evidence="3">CYTH domain-containing protein</fullName>
    </recommendedName>
</protein>
<organism evidence="1 2">
    <name type="scientific">Faecalibacterium prausnitzii</name>
    <dbReference type="NCBI Taxonomy" id="853"/>
    <lineage>
        <taxon>Bacteria</taxon>
        <taxon>Bacillati</taxon>
        <taxon>Bacillota</taxon>
        <taxon>Clostridia</taxon>
        <taxon>Eubacteriales</taxon>
        <taxon>Oscillospiraceae</taxon>
        <taxon>Faecalibacterium</taxon>
    </lineage>
</organism>
<dbReference type="InterPro" id="IPR033469">
    <property type="entry name" value="CYTH-like_dom_sf"/>
</dbReference>
<dbReference type="EMBL" id="NOUV01000014">
    <property type="protein sequence ID" value="PDX86512.1"/>
    <property type="molecule type" value="Genomic_DNA"/>
</dbReference>
<dbReference type="Gene3D" id="2.40.320.10">
    <property type="entry name" value="Hypothetical Protein Pfu-838710-001"/>
    <property type="match status" value="1"/>
</dbReference>
<accession>A0A2A7B5G2</accession>
<dbReference type="Proteomes" id="UP000220904">
    <property type="component" value="Unassembled WGS sequence"/>
</dbReference>
<name>A0A2A7B5G2_9FIRM</name>
<evidence type="ECO:0008006" key="3">
    <source>
        <dbReference type="Google" id="ProtNLM"/>
    </source>
</evidence>
<reference evidence="1 2" key="1">
    <citation type="journal article" date="2017" name="Front. Microbiol.">
        <title>New Insights into the Diversity of the Genus Faecalibacterium.</title>
        <authorList>
            <person name="Benevides L."/>
            <person name="Burman S."/>
            <person name="Martin R."/>
            <person name="Robert V."/>
            <person name="Thomas M."/>
            <person name="Miquel S."/>
            <person name="Chain F."/>
            <person name="Sokol H."/>
            <person name="Bermudez-Humaran L.G."/>
            <person name="Morrison M."/>
            <person name="Langella P."/>
            <person name="Azevedo V.A."/>
            <person name="Chatel J.M."/>
            <person name="Soares S."/>
        </authorList>
    </citation>
    <scope>NUCLEOTIDE SEQUENCE [LARGE SCALE GENOMIC DNA]</scope>
    <source>
        <strain evidence="1 2">AHMP21</strain>
    </source>
</reference>
<evidence type="ECO:0000313" key="1">
    <source>
        <dbReference type="EMBL" id="PDX86512.1"/>
    </source>
</evidence>